<accession>A0AAE1U3B4</accession>
<dbReference type="AlphaFoldDB" id="A0AAE1U3B4"/>
<evidence type="ECO:0000256" key="1">
    <source>
        <dbReference type="SAM" id="MobiDB-lite"/>
    </source>
</evidence>
<gene>
    <name evidence="2" type="ORF">Pmani_023458</name>
</gene>
<feature type="compositionally biased region" description="Basic and acidic residues" evidence="1">
    <location>
        <begin position="58"/>
        <end position="71"/>
    </location>
</feature>
<protein>
    <submittedName>
        <fullName evidence="2">Uncharacterized protein</fullName>
    </submittedName>
</protein>
<dbReference type="Proteomes" id="UP001292094">
    <property type="component" value="Unassembled WGS sequence"/>
</dbReference>
<feature type="region of interest" description="Disordered" evidence="1">
    <location>
        <begin position="48"/>
        <end position="71"/>
    </location>
</feature>
<evidence type="ECO:0000313" key="2">
    <source>
        <dbReference type="EMBL" id="KAK4304579.1"/>
    </source>
</evidence>
<organism evidence="2 3">
    <name type="scientific">Petrolisthes manimaculis</name>
    <dbReference type="NCBI Taxonomy" id="1843537"/>
    <lineage>
        <taxon>Eukaryota</taxon>
        <taxon>Metazoa</taxon>
        <taxon>Ecdysozoa</taxon>
        <taxon>Arthropoda</taxon>
        <taxon>Crustacea</taxon>
        <taxon>Multicrustacea</taxon>
        <taxon>Malacostraca</taxon>
        <taxon>Eumalacostraca</taxon>
        <taxon>Eucarida</taxon>
        <taxon>Decapoda</taxon>
        <taxon>Pleocyemata</taxon>
        <taxon>Anomura</taxon>
        <taxon>Galatheoidea</taxon>
        <taxon>Porcellanidae</taxon>
        <taxon>Petrolisthes</taxon>
    </lineage>
</organism>
<dbReference type="EMBL" id="JAWZYT010002409">
    <property type="protein sequence ID" value="KAK4304579.1"/>
    <property type="molecule type" value="Genomic_DNA"/>
</dbReference>
<evidence type="ECO:0000313" key="3">
    <source>
        <dbReference type="Proteomes" id="UP001292094"/>
    </source>
</evidence>
<reference evidence="2" key="1">
    <citation type="submission" date="2023-11" db="EMBL/GenBank/DDBJ databases">
        <title>Genome assemblies of two species of porcelain crab, Petrolisthes cinctipes and Petrolisthes manimaculis (Anomura: Porcellanidae).</title>
        <authorList>
            <person name="Angst P."/>
        </authorList>
    </citation>
    <scope>NUCLEOTIDE SEQUENCE</scope>
    <source>
        <strain evidence="2">PB745_02</strain>
        <tissue evidence="2">Gill</tissue>
    </source>
</reference>
<sequence>MSEQAVEVDRIPRHVRDLRPRISLEGERKLMEEKQGETEEWLIGLCNPAEPAQCGDDATEREMPRRSEREKRPVVEFAVNEIVFSM</sequence>
<proteinExistence type="predicted"/>
<keyword evidence="3" id="KW-1185">Reference proteome</keyword>
<name>A0AAE1U3B4_9EUCA</name>
<comment type="caution">
    <text evidence="2">The sequence shown here is derived from an EMBL/GenBank/DDBJ whole genome shotgun (WGS) entry which is preliminary data.</text>
</comment>